<reference evidence="3 4" key="1">
    <citation type="submission" date="2020-02" db="EMBL/GenBank/DDBJ databases">
        <title>Full genome sequence of Nocardioides sp. R-3366.</title>
        <authorList>
            <person name="Im W.-T."/>
        </authorList>
    </citation>
    <scope>NUCLEOTIDE SEQUENCE [LARGE SCALE GENOMIC DNA]</scope>
    <source>
        <strain evidence="3 4">R-3366</strain>
    </source>
</reference>
<feature type="region of interest" description="Disordered" evidence="1">
    <location>
        <begin position="321"/>
        <end position="380"/>
    </location>
</feature>
<dbReference type="EMBL" id="CP049257">
    <property type="protein sequence ID" value="QIG44944.1"/>
    <property type="molecule type" value="Genomic_DNA"/>
</dbReference>
<dbReference type="Pfam" id="PF05108">
    <property type="entry name" value="T7SS_ESX1_EccB"/>
    <property type="match status" value="2"/>
</dbReference>
<keyword evidence="2" id="KW-1133">Transmembrane helix</keyword>
<proteinExistence type="predicted"/>
<evidence type="ECO:0000256" key="2">
    <source>
        <dbReference type="SAM" id="Phobius"/>
    </source>
</evidence>
<feature type="transmembrane region" description="Helical" evidence="2">
    <location>
        <begin position="41"/>
        <end position="62"/>
    </location>
</feature>
<dbReference type="RefSeq" id="WP_165237012.1">
    <property type="nucleotide sequence ID" value="NZ_CP049257.1"/>
</dbReference>
<dbReference type="KEGG" id="nano:G5V58_21170"/>
<feature type="region of interest" description="Disordered" evidence="1">
    <location>
        <begin position="460"/>
        <end position="485"/>
    </location>
</feature>
<evidence type="ECO:0008006" key="5">
    <source>
        <dbReference type="Google" id="ProtNLM"/>
    </source>
</evidence>
<dbReference type="GO" id="GO:0005576">
    <property type="term" value="C:extracellular region"/>
    <property type="evidence" value="ECO:0007669"/>
    <property type="project" value="TreeGrafter"/>
</dbReference>
<dbReference type="AlphaFoldDB" id="A0A6G6WI80"/>
<evidence type="ECO:0000313" key="3">
    <source>
        <dbReference type="EMBL" id="QIG44944.1"/>
    </source>
</evidence>
<name>A0A6G6WI80_9ACTN</name>
<sequence length="485" mass="51886">MATKKDLVEAYSFSRRRLVTAFLSGAPGGREVEPSRPGRTVVGGLALAVLLVAGAAIASVLATRTPEDWNKIGMISSRERPAPYVILQESEHPTLIPVINLTSAQLILGADAKATFVDQDVIEAQTPGDPIGIAGAPQSLPETDQFIQSGWTSCTSDGAGVTTAVSPDKLVRTGTTLGTVVSSGGEYWVLATSSDEDDDRRTYRYLLPASPRPNKFDPSDELLTGIGLNARSEAPEVPLPWLDLFPEGGELGEGGFDLEDAGQPLDDPAYPPEARVGDYIDDDQGVPLMLTKDGPSELSPFAFQVLQHSLLGKRHLPTKEIEMPRPSQSSPGRLFTRSNWPEAPVQRTTGDPCARLVAEPGTPPRVQLAEDPQGLAQPDPDLEPDQLQVHIDPGHGAFFTLGDWDDDSGSQDYVMDPRGKTFLLIGNDTLAAVGYDPDDAPVVPDSWLKLFDKGVELSTSKALCPPEQPGEDEATPENCQKPPGS</sequence>
<dbReference type="PANTHER" id="PTHR40765:SF2">
    <property type="entry name" value="ESX-2 SECRETION SYSTEM ATPASE ECCB2"/>
    <property type="match status" value="1"/>
</dbReference>
<keyword evidence="2" id="KW-0812">Transmembrane</keyword>
<accession>A0A6G6WI80</accession>
<keyword evidence="4" id="KW-1185">Reference proteome</keyword>
<feature type="compositionally biased region" description="Polar residues" evidence="1">
    <location>
        <begin position="326"/>
        <end position="339"/>
    </location>
</feature>
<gene>
    <name evidence="3" type="ORF">G5V58_21170</name>
</gene>
<evidence type="ECO:0000256" key="1">
    <source>
        <dbReference type="SAM" id="MobiDB-lite"/>
    </source>
</evidence>
<protein>
    <recommendedName>
        <fullName evidence="5">Type VII secretion protein EccB</fullName>
    </recommendedName>
</protein>
<evidence type="ECO:0000313" key="4">
    <source>
        <dbReference type="Proteomes" id="UP000502996"/>
    </source>
</evidence>
<organism evidence="3 4">
    <name type="scientific">Nocardioides anomalus</name>
    <dbReference type="NCBI Taxonomy" id="2712223"/>
    <lineage>
        <taxon>Bacteria</taxon>
        <taxon>Bacillati</taxon>
        <taxon>Actinomycetota</taxon>
        <taxon>Actinomycetes</taxon>
        <taxon>Propionibacteriales</taxon>
        <taxon>Nocardioidaceae</taxon>
        <taxon>Nocardioides</taxon>
    </lineage>
</organism>
<keyword evidence="2" id="KW-0472">Membrane</keyword>
<dbReference type="Gene3D" id="3.30.2390.20">
    <property type="entry name" value="Type VII secretion system EccB, repeat 1 domain"/>
    <property type="match status" value="1"/>
</dbReference>
<dbReference type="InterPro" id="IPR007795">
    <property type="entry name" value="T7SS_EccB"/>
</dbReference>
<dbReference type="PANTHER" id="PTHR40765">
    <property type="entry name" value="ESX-2 SECRETION SYSTEM ATPASE ECCB2"/>
    <property type="match status" value="1"/>
</dbReference>
<dbReference type="Proteomes" id="UP000502996">
    <property type="component" value="Chromosome"/>
</dbReference>
<dbReference type="InterPro" id="IPR044857">
    <property type="entry name" value="T7SS_EccB_R1"/>
</dbReference>